<gene>
    <name evidence="1" type="ORF">SAMN05421779_10757</name>
</gene>
<dbReference type="AlphaFoldDB" id="A0A1N7PL83"/>
<evidence type="ECO:0000313" key="1">
    <source>
        <dbReference type="EMBL" id="SIT11351.1"/>
    </source>
</evidence>
<name>A0A1N7PL83_9PROT</name>
<proteinExistence type="predicted"/>
<evidence type="ECO:0000313" key="2">
    <source>
        <dbReference type="Proteomes" id="UP000185678"/>
    </source>
</evidence>
<sequence>MLSLSAIRRMAFASAIDQSLIKAIAILCGSNLHVLRQNYVFIDEYGEYHEIDHHEYEVARSDGWLVHPRTGDKVYNFLDYVYPFYDLDLATLDEEQGGEHV</sequence>
<accession>A0A1N7PL83</accession>
<keyword evidence="2" id="KW-1185">Reference proteome</keyword>
<protein>
    <submittedName>
        <fullName evidence="1">Uncharacterized protein</fullName>
    </submittedName>
</protein>
<dbReference type="EMBL" id="FTOA01000007">
    <property type="protein sequence ID" value="SIT11351.1"/>
    <property type="molecule type" value="Genomic_DNA"/>
</dbReference>
<organism evidence="1 2">
    <name type="scientific">Insolitispirillum peregrinum</name>
    <dbReference type="NCBI Taxonomy" id="80876"/>
    <lineage>
        <taxon>Bacteria</taxon>
        <taxon>Pseudomonadati</taxon>
        <taxon>Pseudomonadota</taxon>
        <taxon>Alphaproteobacteria</taxon>
        <taxon>Rhodospirillales</taxon>
        <taxon>Novispirillaceae</taxon>
        <taxon>Insolitispirillum</taxon>
    </lineage>
</organism>
<dbReference type="STRING" id="80876.SAMN05421779_10757"/>
<reference evidence="1 2" key="1">
    <citation type="submission" date="2017-01" db="EMBL/GenBank/DDBJ databases">
        <authorList>
            <person name="Mah S.A."/>
            <person name="Swanson W.J."/>
            <person name="Moy G.W."/>
            <person name="Vacquier V.D."/>
        </authorList>
    </citation>
    <scope>NUCLEOTIDE SEQUENCE [LARGE SCALE GENOMIC DNA]</scope>
    <source>
        <strain evidence="1 2">DSM 11589</strain>
    </source>
</reference>
<dbReference type="Proteomes" id="UP000185678">
    <property type="component" value="Unassembled WGS sequence"/>
</dbReference>